<dbReference type="Pfam" id="PF17921">
    <property type="entry name" value="Integrase_H2C2"/>
    <property type="match status" value="1"/>
</dbReference>
<name>A0AAV6H9Z1_9TELE</name>
<dbReference type="Gene3D" id="3.30.420.10">
    <property type="entry name" value="Ribonuclease H-like superfamily/Ribonuclease H"/>
    <property type="match status" value="1"/>
</dbReference>
<dbReference type="InterPro" id="IPR050951">
    <property type="entry name" value="Retrovirus_Pol_polyprotein"/>
</dbReference>
<dbReference type="PANTHER" id="PTHR37984">
    <property type="entry name" value="PROTEIN CBG26694"/>
    <property type="match status" value="1"/>
</dbReference>
<dbReference type="SUPFAM" id="SSF53098">
    <property type="entry name" value="Ribonuclease H-like"/>
    <property type="match status" value="1"/>
</dbReference>
<evidence type="ECO:0000313" key="3">
    <source>
        <dbReference type="EMBL" id="KAG5282845.1"/>
    </source>
</evidence>
<reference evidence="3" key="1">
    <citation type="submission" date="2020-10" db="EMBL/GenBank/DDBJ databases">
        <title>Chromosome-scale genome assembly of the Allis shad, Alosa alosa.</title>
        <authorList>
            <person name="Margot Z."/>
            <person name="Christophe K."/>
            <person name="Cabau C."/>
            <person name="Louis A."/>
            <person name="Berthelot C."/>
            <person name="Parey E."/>
            <person name="Roest Crollius H."/>
            <person name="Montfort J."/>
            <person name="Robinson-Rechavi M."/>
            <person name="Bucao C."/>
            <person name="Bouchez O."/>
            <person name="Gislard M."/>
            <person name="Lluch J."/>
            <person name="Milhes M."/>
            <person name="Lampietro C."/>
            <person name="Lopez Roques C."/>
            <person name="Donnadieu C."/>
            <person name="Braasch I."/>
            <person name="Desvignes T."/>
            <person name="Postlethwait J."/>
            <person name="Bobe J."/>
            <person name="Guiguen Y."/>
        </authorList>
    </citation>
    <scope>NUCLEOTIDE SEQUENCE</scope>
    <source>
        <strain evidence="3">M-15738</strain>
        <tissue evidence="3">Blood</tissue>
    </source>
</reference>
<accession>A0AAV6H9Z1</accession>
<dbReference type="InterPro" id="IPR036397">
    <property type="entry name" value="RNaseH_sf"/>
</dbReference>
<dbReference type="PANTHER" id="PTHR37984:SF5">
    <property type="entry name" value="PROTEIN NYNRIN-LIKE"/>
    <property type="match status" value="1"/>
</dbReference>
<evidence type="ECO:0000256" key="1">
    <source>
        <dbReference type="ARBA" id="ARBA00039658"/>
    </source>
</evidence>
<dbReference type="Gene3D" id="1.10.340.70">
    <property type="match status" value="1"/>
</dbReference>
<dbReference type="Proteomes" id="UP000823561">
    <property type="component" value="Chromosome 3"/>
</dbReference>
<dbReference type="EMBL" id="JADWDJ010000003">
    <property type="protein sequence ID" value="KAG5282845.1"/>
    <property type="molecule type" value="Genomic_DNA"/>
</dbReference>
<gene>
    <name evidence="3" type="ORF">AALO_G00035290</name>
</gene>
<dbReference type="InterPro" id="IPR041588">
    <property type="entry name" value="Integrase_H2C2"/>
</dbReference>
<evidence type="ECO:0000313" key="4">
    <source>
        <dbReference type="Proteomes" id="UP000823561"/>
    </source>
</evidence>
<feature type="domain" description="Integrase zinc-binding" evidence="2">
    <location>
        <begin position="35"/>
        <end position="89"/>
    </location>
</feature>
<dbReference type="GO" id="GO:0003676">
    <property type="term" value="F:nucleic acid binding"/>
    <property type="evidence" value="ECO:0007669"/>
    <property type="project" value="InterPro"/>
</dbReference>
<evidence type="ECO:0000259" key="2">
    <source>
        <dbReference type="Pfam" id="PF17921"/>
    </source>
</evidence>
<proteinExistence type="predicted"/>
<organism evidence="3 4">
    <name type="scientific">Alosa alosa</name>
    <name type="common">allis shad</name>
    <dbReference type="NCBI Taxonomy" id="278164"/>
    <lineage>
        <taxon>Eukaryota</taxon>
        <taxon>Metazoa</taxon>
        <taxon>Chordata</taxon>
        <taxon>Craniata</taxon>
        <taxon>Vertebrata</taxon>
        <taxon>Euteleostomi</taxon>
        <taxon>Actinopterygii</taxon>
        <taxon>Neopterygii</taxon>
        <taxon>Teleostei</taxon>
        <taxon>Clupei</taxon>
        <taxon>Clupeiformes</taxon>
        <taxon>Clupeoidei</taxon>
        <taxon>Clupeidae</taxon>
        <taxon>Alosa</taxon>
    </lineage>
</organism>
<comment type="caution">
    <text evidence="3">The sequence shown here is derived from an EMBL/GenBank/DDBJ whole genome shotgun (WGS) entry which is preliminary data.</text>
</comment>
<protein>
    <recommendedName>
        <fullName evidence="1">Gypsy retrotransposon integrase-like protein 1</fullName>
    </recommendedName>
</protein>
<keyword evidence="4" id="KW-1185">Reference proteome</keyword>
<dbReference type="AlphaFoldDB" id="A0AAV6H9Z1"/>
<sequence>MQNSSSREEKWTWIENAAKLHDDNLWRFGTRTVAPESLLPYLAAQIHSLGHVGVEKIRNRFIQVWWSPKFTATATDIVKWCVTCRQNNHDKKVKLPMLKTPAPPGLFRVLQIDYITLPKCKGYRDVLVVLCKFSRWIEAFPARSGIALHTAKVLVKDIIPRCGLP</sequence>
<dbReference type="InterPro" id="IPR012337">
    <property type="entry name" value="RNaseH-like_sf"/>
</dbReference>